<evidence type="ECO:0000256" key="2">
    <source>
        <dbReference type="ARBA" id="ARBA00023163"/>
    </source>
</evidence>
<organism evidence="4 5">
    <name type="scientific">Gaoshiqia sediminis</name>
    <dbReference type="NCBI Taxonomy" id="2986998"/>
    <lineage>
        <taxon>Bacteria</taxon>
        <taxon>Pseudomonadati</taxon>
        <taxon>Bacteroidota</taxon>
        <taxon>Bacteroidia</taxon>
        <taxon>Marinilabiliales</taxon>
        <taxon>Prolixibacteraceae</taxon>
        <taxon>Gaoshiqia</taxon>
    </lineage>
</organism>
<comment type="caution">
    <text evidence="4">The sequence shown here is derived from an EMBL/GenBank/DDBJ whole genome shotgun (WGS) entry which is preliminary data.</text>
</comment>
<reference evidence="4" key="1">
    <citation type="submission" date="2022-10" db="EMBL/GenBank/DDBJ databases">
        <title>Gaoshiqiia sediminis gen. nov., sp. nov., isolated from coastal sediment.</title>
        <authorList>
            <person name="Yu W.X."/>
            <person name="Mu D.S."/>
            <person name="Du J.Z."/>
            <person name="Liang Y.Q."/>
        </authorList>
    </citation>
    <scope>NUCLEOTIDE SEQUENCE</scope>
    <source>
        <strain evidence="4">A06</strain>
    </source>
</reference>
<dbReference type="GO" id="GO:0043565">
    <property type="term" value="F:sequence-specific DNA binding"/>
    <property type="evidence" value="ECO:0007669"/>
    <property type="project" value="InterPro"/>
</dbReference>
<sequence length="151" mass="17438">MPINYQPVTPQMLYAGLRETDKTTEHKLPSFVNEAIPSGNSYLDLLARLIVTNGKRPAPHYARMLGANPRQFDGAIRCLTGMSAHNWINEYLRLVACDLLEHTSLTFKEIGRMLNLSQSSFSQFFQAYQHMQPWEYRSLKKDGKQVSYFYD</sequence>
<keyword evidence="1" id="KW-0805">Transcription regulation</keyword>
<keyword evidence="2" id="KW-0804">Transcription</keyword>
<dbReference type="RefSeq" id="WP_282590177.1">
    <property type="nucleotide sequence ID" value="NZ_JAPAAF010000002.1"/>
</dbReference>
<gene>
    <name evidence="4" type="ORF">N2K84_02425</name>
</gene>
<proteinExistence type="predicted"/>
<feature type="domain" description="HTH araC/xylS-type" evidence="3">
    <location>
        <begin position="62"/>
        <end position="139"/>
    </location>
</feature>
<accession>A0AA41Y5M4</accession>
<evidence type="ECO:0000259" key="3">
    <source>
        <dbReference type="PROSITE" id="PS01124"/>
    </source>
</evidence>
<dbReference type="GO" id="GO:0003700">
    <property type="term" value="F:DNA-binding transcription factor activity"/>
    <property type="evidence" value="ECO:0007669"/>
    <property type="project" value="InterPro"/>
</dbReference>
<dbReference type="SUPFAM" id="SSF46689">
    <property type="entry name" value="Homeodomain-like"/>
    <property type="match status" value="1"/>
</dbReference>
<dbReference type="PROSITE" id="PS01124">
    <property type="entry name" value="HTH_ARAC_FAMILY_2"/>
    <property type="match status" value="1"/>
</dbReference>
<dbReference type="Gene3D" id="1.10.10.60">
    <property type="entry name" value="Homeodomain-like"/>
    <property type="match status" value="1"/>
</dbReference>
<evidence type="ECO:0000256" key="1">
    <source>
        <dbReference type="ARBA" id="ARBA00023015"/>
    </source>
</evidence>
<name>A0AA41Y5M4_9BACT</name>
<keyword evidence="5" id="KW-1185">Reference proteome</keyword>
<dbReference type="SMART" id="SM00342">
    <property type="entry name" value="HTH_ARAC"/>
    <property type="match status" value="1"/>
</dbReference>
<dbReference type="Pfam" id="PF12833">
    <property type="entry name" value="HTH_18"/>
    <property type="match status" value="1"/>
</dbReference>
<dbReference type="EMBL" id="JAPAAF010000002">
    <property type="protein sequence ID" value="MCW0481567.1"/>
    <property type="molecule type" value="Genomic_DNA"/>
</dbReference>
<dbReference type="InterPro" id="IPR009057">
    <property type="entry name" value="Homeodomain-like_sf"/>
</dbReference>
<evidence type="ECO:0000313" key="5">
    <source>
        <dbReference type="Proteomes" id="UP001163821"/>
    </source>
</evidence>
<evidence type="ECO:0000313" key="4">
    <source>
        <dbReference type="EMBL" id="MCW0481567.1"/>
    </source>
</evidence>
<dbReference type="AlphaFoldDB" id="A0AA41Y5M4"/>
<dbReference type="InterPro" id="IPR018060">
    <property type="entry name" value="HTH_AraC"/>
</dbReference>
<dbReference type="Proteomes" id="UP001163821">
    <property type="component" value="Unassembled WGS sequence"/>
</dbReference>
<protein>
    <submittedName>
        <fullName evidence="4">Helix-turn-helix domain-containing protein</fullName>
    </submittedName>
</protein>